<feature type="binding site" evidence="8">
    <location>
        <position position="357"/>
    </location>
    <ligand>
        <name>[4Fe-4S] cluster</name>
        <dbReference type="ChEBI" id="CHEBI:49883"/>
    </ligand>
</feature>
<dbReference type="UniPathway" id="UPA00048">
    <property type="reaction ID" value="UER00071"/>
</dbReference>
<comment type="cofactor">
    <cofactor evidence="8">
        <name>[4Fe-4S] cluster</name>
        <dbReference type="ChEBI" id="CHEBI:49883"/>
    </cofactor>
    <text evidence="8">Binds 1 [4Fe-4S] cluster per subunit.</text>
</comment>
<keyword evidence="2 8" id="KW-0004">4Fe-4S</keyword>
<dbReference type="Gene3D" id="3.30.499.10">
    <property type="entry name" value="Aconitase, domain 3"/>
    <property type="match status" value="2"/>
</dbReference>
<dbReference type="GO" id="GO:0051539">
    <property type="term" value="F:4 iron, 4 sulfur cluster binding"/>
    <property type="evidence" value="ECO:0007669"/>
    <property type="project" value="UniProtKB-KW"/>
</dbReference>
<evidence type="ECO:0000256" key="6">
    <source>
        <dbReference type="ARBA" id="ARBA00023239"/>
    </source>
</evidence>
<reference evidence="10 11" key="1">
    <citation type="submission" date="2017-09" db="EMBL/GenBank/DDBJ databases">
        <title>Depth-based differentiation of microbial function through sediment-hosted aquifers and enrichment of novel symbionts in the deep terrestrial subsurface.</title>
        <authorList>
            <person name="Probst A.J."/>
            <person name="Ladd B."/>
            <person name="Jarett J.K."/>
            <person name="Geller-Mcgrath D.E."/>
            <person name="Sieber C.M."/>
            <person name="Emerson J.B."/>
            <person name="Anantharaman K."/>
            <person name="Thomas B.C."/>
            <person name="Malmstrom R."/>
            <person name="Stieglmeier M."/>
            <person name="Klingl A."/>
            <person name="Woyke T."/>
            <person name="Ryan C.M."/>
            <person name="Banfield J.F."/>
        </authorList>
    </citation>
    <scope>NUCLEOTIDE SEQUENCE [LARGE SCALE GENOMIC DNA]</scope>
    <source>
        <strain evidence="10">CG07_land_8_20_14_0_80_42_15</strain>
    </source>
</reference>
<comment type="function">
    <text evidence="8">Catalyzes the isomerization between 2-isopropylmalate and 3-isopropylmalate, via the formation of 2-isopropylmaleate.</text>
</comment>
<dbReference type="PROSITE" id="PS00450">
    <property type="entry name" value="ACONITASE_1"/>
    <property type="match status" value="1"/>
</dbReference>
<feature type="binding site" evidence="8">
    <location>
        <position position="360"/>
    </location>
    <ligand>
        <name>[4Fe-4S] cluster</name>
        <dbReference type="ChEBI" id="CHEBI:49883"/>
    </ligand>
</feature>
<sequence length="417" mass="44496">MNKTIAEKILSDHSGKNLKNGDIAICDVDFCFGQDGTSSIIIDSFEKLGVNKIFDKSKFCIVIDHNSPSPSIGTSTIHKKIRNFTKKYNAKLYDIGVGVCHELVPAMGHVTAGDLVLGADSHTCTYGAINVFSTGVGSTDLALTLATGKNWFKVPETIKVIASGKLPKGVYSKDMILNIIGNISAGGATYKSVEFSGGAISSLSVEARFTISNMTVEMGAKCGIMECDDKTSLWLKKHSKKKSRPVSSDKNANYCDVREYDVSKLEPQVARPHTVDNVCSVREIKGVKIDQAYLGTCTNGRMEDLVIAANILKNRSLHPGVRFIVAPASKMIYLEALSKGIIDLFVKKGAVVLAPGCGPCVGTGGGILGDGEVAISSANRNFKGRMGNPNAFIYLGSPATVTASAIEGKITDPRKYL</sequence>
<dbReference type="InterPro" id="IPR050067">
    <property type="entry name" value="IPM_dehydratase_rel_enz"/>
</dbReference>
<accession>A0A2J0KV44</accession>
<evidence type="ECO:0000313" key="11">
    <source>
        <dbReference type="Proteomes" id="UP000230052"/>
    </source>
</evidence>
<keyword evidence="1 8" id="KW-0432">Leucine biosynthesis</keyword>
<dbReference type="PROSITE" id="PS01244">
    <property type="entry name" value="ACONITASE_2"/>
    <property type="match status" value="1"/>
</dbReference>
<evidence type="ECO:0000256" key="1">
    <source>
        <dbReference type="ARBA" id="ARBA00022430"/>
    </source>
</evidence>
<dbReference type="GO" id="GO:0009098">
    <property type="term" value="P:L-leucine biosynthetic process"/>
    <property type="evidence" value="ECO:0007669"/>
    <property type="project" value="UniProtKB-UniRule"/>
</dbReference>
<evidence type="ECO:0000256" key="5">
    <source>
        <dbReference type="ARBA" id="ARBA00023014"/>
    </source>
</evidence>
<dbReference type="Pfam" id="PF00330">
    <property type="entry name" value="Aconitase"/>
    <property type="match status" value="1"/>
</dbReference>
<gene>
    <name evidence="8" type="primary">leuC</name>
    <name evidence="10" type="ORF">COS99_00495</name>
</gene>
<keyword evidence="8" id="KW-0028">Amino-acid biosynthesis</keyword>
<dbReference type="InterPro" id="IPR018136">
    <property type="entry name" value="Aconitase_4Fe-4S_BS"/>
</dbReference>
<evidence type="ECO:0000259" key="9">
    <source>
        <dbReference type="Pfam" id="PF00330"/>
    </source>
</evidence>
<keyword evidence="3 8" id="KW-0479">Metal-binding</keyword>
<dbReference type="NCBIfam" id="TIGR01343">
    <property type="entry name" value="hacA_fam"/>
    <property type="match status" value="1"/>
</dbReference>
<dbReference type="CDD" id="cd01583">
    <property type="entry name" value="IPMI"/>
    <property type="match status" value="1"/>
</dbReference>
<dbReference type="InterPro" id="IPR011826">
    <property type="entry name" value="HAcnase/IPMdehydase_lsu_prok"/>
</dbReference>
<keyword evidence="7 8" id="KW-0100">Branched-chain amino acid biosynthesis</keyword>
<comment type="catalytic activity">
    <reaction evidence="8">
        <text>(2R,3S)-3-isopropylmalate = (2S)-2-isopropylmalate</text>
        <dbReference type="Rhea" id="RHEA:32287"/>
        <dbReference type="ChEBI" id="CHEBI:1178"/>
        <dbReference type="ChEBI" id="CHEBI:35121"/>
        <dbReference type="EC" id="4.2.1.33"/>
    </reaction>
</comment>
<dbReference type="PANTHER" id="PTHR43822:SF2">
    <property type="entry name" value="HOMOACONITASE, MITOCHONDRIAL"/>
    <property type="match status" value="1"/>
</dbReference>
<dbReference type="PANTHER" id="PTHR43822">
    <property type="entry name" value="HOMOACONITASE, MITOCHONDRIAL-RELATED"/>
    <property type="match status" value="1"/>
</dbReference>
<dbReference type="NCBIfam" id="NF001614">
    <property type="entry name" value="PRK00402.1"/>
    <property type="match status" value="1"/>
</dbReference>
<keyword evidence="6 8" id="KW-0456">Lyase</keyword>
<dbReference type="PRINTS" id="PR00415">
    <property type="entry name" value="ACONITASE"/>
</dbReference>
<keyword evidence="5 8" id="KW-0411">Iron-sulfur</keyword>
<dbReference type="SUPFAM" id="SSF53732">
    <property type="entry name" value="Aconitase iron-sulfur domain"/>
    <property type="match status" value="1"/>
</dbReference>
<protein>
    <recommendedName>
        <fullName evidence="8">3-isopropylmalate dehydratase large subunit</fullName>
        <ecNumber evidence="8">4.2.1.33</ecNumber>
    </recommendedName>
    <alternativeName>
        <fullName evidence="8">Alpha-IPM isomerase</fullName>
        <shortName evidence="8">IPMI</shortName>
    </alternativeName>
    <alternativeName>
        <fullName evidence="8">Isopropylmalate isomerase</fullName>
    </alternativeName>
</protein>
<feature type="domain" description="Aconitase/3-isopropylmalate dehydratase large subunit alpha/beta/alpha" evidence="9">
    <location>
        <begin position="7"/>
        <end position="408"/>
    </location>
</feature>
<evidence type="ECO:0000313" key="10">
    <source>
        <dbReference type="EMBL" id="PIU42372.1"/>
    </source>
</evidence>
<dbReference type="GO" id="GO:0046872">
    <property type="term" value="F:metal ion binding"/>
    <property type="evidence" value="ECO:0007669"/>
    <property type="project" value="UniProtKB-KW"/>
</dbReference>
<evidence type="ECO:0000256" key="4">
    <source>
        <dbReference type="ARBA" id="ARBA00023004"/>
    </source>
</evidence>
<dbReference type="InterPro" id="IPR033941">
    <property type="entry name" value="IPMI_cat"/>
</dbReference>
<comment type="caution">
    <text evidence="10">The sequence shown here is derived from an EMBL/GenBank/DDBJ whole genome shotgun (WGS) entry which is preliminary data.</text>
</comment>
<evidence type="ECO:0000256" key="8">
    <source>
        <dbReference type="HAMAP-Rule" id="MF_01027"/>
    </source>
</evidence>
<dbReference type="InterPro" id="IPR015931">
    <property type="entry name" value="Acnase/IPM_dHydase_lsu_aba_1/3"/>
</dbReference>
<proteinExistence type="inferred from homology"/>
<dbReference type="EC" id="4.2.1.33" evidence="8"/>
<dbReference type="Proteomes" id="UP000230052">
    <property type="component" value="Unassembled WGS sequence"/>
</dbReference>
<dbReference type="GO" id="GO:0003861">
    <property type="term" value="F:3-isopropylmalate dehydratase activity"/>
    <property type="evidence" value="ECO:0007669"/>
    <property type="project" value="UniProtKB-UniRule"/>
</dbReference>
<evidence type="ECO:0000256" key="2">
    <source>
        <dbReference type="ARBA" id="ARBA00022485"/>
    </source>
</evidence>
<dbReference type="HAMAP" id="MF_01027">
    <property type="entry name" value="LeuC_type2"/>
    <property type="match status" value="1"/>
</dbReference>
<dbReference type="InterPro" id="IPR001030">
    <property type="entry name" value="Acoase/IPM_deHydtase_lsu_aba"/>
</dbReference>
<dbReference type="InterPro" id="IPR036008">
    <property type="entry name" value="Aconitase_4Fe-4S_dom"/>
</dbReference>
<feature type="binding site" evidence="8">
    <location>
        <position position="297"/>
    </location>
    <ligand>
        <name>[4Fe-4S] cluster</name>
        <dbReference type="ChEBI" id="CHEBI:49883"/>
    </ligand>
</feature>
<dbReference type="AlphaFoldDB" id="A0A2J0KV44"/>
<organism evidence="10 11">
    <name type="scientific">Candidatus Aquitaenariimonas noxiae</name>
    <dbReference type="NCBI Taxonomy" id="1974741"/>
    <lineage>
        <taxon>Bacteria</taxon>
        <taxon>Pseudomonadati</taxon>
        <taxon>Candidatus Omnitrophota</taxon>
        <taxon>Candidatus Aquitaenariimonas</taxon>
    </lineage>
</organism>
<evidence type="ECO:0000256" key="3">
    <source>
        <dbReference type="ARBA" id="ARBA00022723"/>
    </source>
</evidence>
<keyword evidence="4 8" id="KW-0408">Iron</keyword>
<dbReference type="EMBL" id="PEWV01000008">
    <property type="protein sequence ID" value="PIU42372.1"/>
    <property type="molecule type" value="Genomic_DNA"/>
</dbReference>
<name>A0A2J0KV44_9BACT</name>
<comment type="pathway">
    <text evidence="8">Amino-acid biosynthesis; L-leucine biosynthesis; L-leucine from 3-methyl-2-oxobutanoate: step 2/4.</text>
</comment>
<comment type="similarity">
    <text evidence="8">Belongs to the aconitase/IPM isomerase family. LeuC type 2 subfamily.</text>
</comment>
<comment type="subunit">
    <text evidence="8">Heterodimer of LeuC and LeuD.</text>
</comment>
<evidence type="ECO:0000256" key="7">
    <source>
        <dbReference type="ARBA" id="ARBA00023304"/>
    </source>
</evidence>
<dbReference type="InterPro" id="IPR006251">
    <property type="entry name" value="Homoacnase/IPMdehydase_lsu"/>
</dbReference>
<dbReference type="NCBIfam" id="TIGR02086">
    <property type="entry name" value="IPMI_arch"/>
    <property type="match status" value="1"/>
</dbReference>